<name>A0A1F7H125_9BACT</name>
<evidence type="ECO:0000256" key="6">
    <source>
        <dbReference type="SAM" id="Phobius"/>
    </source>
</evidence>
<keyword evidence="6" id="KW-0472">Membrane</keyword>
<gene>
    <name evidence="8" type="ORF">A3C24_01995</name>
</gene>
<evidence type="ECO:0000256" key="4">
    <source>
        <dbReference type="ARBA" id="ARBA00022989"/>
    </source>
</evidence>
<sequence>MRIKIFILKTLQPIRKISTNIYLLVFVAALIILFFSRFFFVIKHINIQGIDNLNGITQYSQKSYFFISPKEIEQNLYSLNPNIKSIKVETKSPDTIDIVVVKNRVTAKLAIADGELLLSNDGRIIAKQREKTLVHSVPIINYYQKLYFNQYRAGEVIQHKDIVYSLQFADGINEVGIKVEGIDIMNENMIVLRARESQYIFTTNRDMKAQVAEIKFIIEQLVIKGTNYKSIDVRFEKPVIIY</sequence>
<feature type="domain" description="POTRA" evidence="7">
    <location>
        <begin position="56"/>
        <end position="101"/>
    </location>
</feature>
<comment type="caution">
    <text evidence="8">The sequence shown here is derived from an EMBL/GenBank/DDBJ whole genome shotgun (WGS) entry which is preliminary data.</text>
</comment>
<keyword evidence="4 6" id="KW-1133">Transmembrane helix</keyword>
<dbReference type="InterPro" id="IPR013685">
    <property type="entry name" value="POTRA_FtsQ_type"/>
</dbReference>
<evidence type="ECO:0000259" key="7">
    <source>
        <dbReference type="Pfam" id="PF08478"/>
    </source>
</evidence>
<reference evidence="8 9" key="1">
    <citation type="journal article" date="2016" name="Nat. Commun.">
        <title>Thousands of microbial genomes shed light on interconnected biogeochemical processes in an aquifer system.</title>
        <authorList>
            <person name="Anantharaman K."/>
            <person name="Brown C.T."/>
            <person name="Hug L.A."/>
            <person name="Sharon I."/>
            <person name="Castelle C.J."/>
            <person name="Probst A.J."/>
            <person name="Thomas B.C."/>
            <person name="Singh A."/>
            <person name="Wilkins M.J."/>
            <person name="Karaoz U."/>
            <person name="Brodie E.L."/>
            <person name="Williams K.H."/>
            <person name="Hubbard S.S."/>
            <person name="Banfield J.F."/>
        </authorList>
    </citation>
    <scope>NUCLEOTIDE SEQUENCE [LARGE SCALE GENOMIC DNA]</scope>
</reference>
<protein>
    <recommendedName>
        <fullName evidence="7">POTRA domain-containing protein</fullName>
    </recommendedName>
</protein>
<evidence type="ECO:0000313" key="8">
    <source>
        <dbReference type="EMBL" id="OGK24432.1"/>
    </source>
</evidence>
<evidence type="ECO:0000256" key="1">
    <source>
        <dbReference type="ARBA" id="ARBA00022475"/>
    </source>
</evidence>
<keyword evidence="2" id="KW-0132">Cell division</keyword>
<dbReference type="EMBL" id="MFZM01000007">
    <property type="protein sequence ID" value="OGK24432.1"/>
    <property type="molecule type" value="Genomic_DNA"/>
</dbReference>
<evidence type="ECO:0000256" key="2">
    <source>
        <dbReference type="ARBA" id="ARBA00022618"/>
    </source>
</evidence>
<dbReference type="AlphaFoldDB" id="A0A1F7H125"/>
<keyword evidence="3 6" id="KW-0812">Transmembrane</keyword>
<keyword evidence="5" id="KW-0131">Cell cycle</keyword>
<proteinExistence type="predicted"/>
<dbReference type="Proteomes" id="UP000177159">
    <property type="component" value="Unassembled WGS sequence"/>
</dbReference>
<evidence type="ECO:0000256" key="3">
    <source>
        <dbReference type="ARBA" id="ARBA00022692"/>
    </source>
</evidence>
<accession>A0A1F7H125</accession>
<evidence type="ECO:0000313" key="9">
    <source>
        <dbReference type="Proteomes" id="UP000177159"/>
    </source>
</evidence>
<dbReference type="Pfam" id="PF08478">
    <property type="entry name" value="POTRA_1"/>
    <property type="match status" value="1"/>
</dbReference>
<feature type="transmembrane region" description="Helical" evidence="6">
    <location>
        <begin position="21"/>
        <end position="42"/>
    </location>
</feature>
<keyword evidence="1" id="KW-1003">Cell membrane</keyword>
<evidence type="ECO:0000256" key="5">
    <source>
        <dbReference type="ARBA" id="ARBA00023306"/>
    </source>
</evidence>
<organism evidence="8 9">
    <name type="scientific">Candidatus Roizmanbacteria bacterium RIFCSPHIGHO2_02_FULL_37_24</name>
    <dbReference type="NCBI Taxonomy" id="1802037"/>
    <lineage>
        <taxon>Bacteria</taxon>
        <taxon>Candidatus Roizmaniibacteriota</taxon>
    </lineage>
</organism>